<dbReference type="SUPFAM" id="SSF50729">
    <property type="entry name" value="PH domain-like"/>
    <property type="match status" value="1"/>
</dbReference>
<dbReference type="InterPro" id="IPR011993">
    <property type="entry name" value="PH-like_dom_sf"/>
</dbReference>
<dbReference type="eggNOG" id="KOG0866">
    <property type="taxonomic scope" value="Eukaryota"/>
</dbReference>
<dbReference type="Proteomes" id="UP000014074">
    <property type="component" value="Unassembled WGS sequence"/>
</dbReference>
<evidence type="ECO:0000256" key="1">
    <source>
        <dbReference type="SAM" id="MobiDB-lite"/>
    </source>
</evidence>
<dbReference type="PANTHER" id="PTHR38697:SF1">
    <property type="entry name" value="NUCLEAR PORE COMPLEX PROTEIN SIMILAR TO S. CEREVISIAE NUP2 (EUROFUNG)"/>
    <property type="match status" value="1"/>
</dbReference>
<dbReference type="KEGG" id="tmn:UCRPA7_936"/>
<dbReference type="EMBL" id="KB932820">
    <property type="protein sequence ID" value="EOO03524.1"/>
    <property type="molecule type" value="Genomic_DNA"/>
</dbReference>
<feature type="region of interest" description="Disordered" evidence="1">
    <location>
        <begin position="38"/>
        <end position="129"/>
    </location>
</feature>
<evidence type="ECO:0000313" key="3">
    <source>
        <dbReference type="EMBL" id="EOO03524.1"/>
    </source>
</evidence>
<dbReference type="RefSeq" id="XP_007911716.1">
    <property type="nucleotide sequence ID" value="XM_007913525.1"/>
</dbReference>
<reference evidence="4" key="1">
    <citation type="journal article" date="2013" name="Genome Announc.">
        <title>Draft genome sequence of the ascomycete Phaeoacremonium aleophilum strain UCR-PA7, a causal agent of the esca disease complex in grapevines.</title>
        <authorList>
            <person name="Blanco-Ulate B."/>
            <person name="Rolshausen P."/>
            <person name="Cantu D."/>
        </authorList>
    </citation>
    <scope>NUCLEOTIDE SEQUENCE [LARGE SCALE GENOMIC DNA]</scope>
    <source>
        <strain evidence="4">UCR-PA7</strain>
    </source>
</reference>
<accession>R8BW46</accession>
<dbReference type="PROSITE" id="PS50196">
    <property type="entry name" value="RANBD1"/>
    <property type="match status" value="1"/>
</dbReference>
<dbReference type="PANTHER" id="PTHR38697">
    <property type="entry name" value="NUCLEAR PORE COMPLEX PROTEIN SIMILAR TO S. CEREVISIAE NUP2 (EUROFUNG)"/>
    <property type="match status" value="1"/>
</dbReference>
<organism evidence="3 4">
    <name type="scientific">Phaeoacremonium minimum (strain UCR-PA7)</name>
    <name type="common">Esca disease fungus</name>
    <name type="synonym">Togninia minima</name>
    <dbReference type="NCBI Taxonomy" id="1286976"/>
    <lineage>
        <taxon>Eukaryota</taxon>
        <taxon>Fungi</taxon>
        <taxon>Dikarya</taxon>
        <taxon>Ascomycota</taxon>
        <taxon>Pezizomycotina</taxon>
        <taxon>Sordariomycetes</taxon>
        <taxon>Sordariomycetidae</taxon>
        <taxon>Togniniales</taxon>
        <taxon>Togniniaceae</taxon>
        <taxon>Phaeoacremonium</taxon>
    </lineage>
</organism>
<name>R8BW46_PHAM7</name>
<dbReference type="AlphaFoldDB" id="R8BW46"/>
<dbReference type="Pfam" id="PF00638">
    <property type="entry name" value="Ran_BP1"/>
    <property type="match status" value="1"/>
</dbReference>
<dbReference type="OrthoDB" id="185618at2759"/>
<keyword evidence="4" id="KW-1185">Reference proteome</keyword>
<gene>
    <name evidence="3" type="ORF">UCRPA7_936</name>
</gene>
<dbReference type="Gene3D" id="2.30.29.30">
    <property type="entry name" value="Pleckstrin-homology domain (PH domain)/Phosphotyrosine-binding domain (PTB)"/>
    <property type="match status" value="1"/>
</dbReference>
<dbReference type="GeneID" id="19329870"/>
<dbReference type="HOGENOM" id="CLU_1284075_0_0_1"/>
<feature type="compositionally biased region" description="Basic and acidic residues" evidence="1">
    <location>
        <begin position="90"/>
        <end position="120"/>
    </location>
</feature>
<proteinExistence type="predicted"/>
<dbReference type="SMART" id="SM00160">
    <property type="entry name" value="RanBD"/>
    <property type="match status" value="1"/>
</dbReference>
<feature type="domain" description="RanBD1" evidence="2">
    <location>
        <begin position="68"/>
        <end position="215"/>
    </location>
</feature>
<protein>
    <submittedName>
        <fullName evidence="3">Putative nuclear envelope pore membrane protein pom 121 protein</fullName>
    </submittedName>
</protein>
<dbReference type="CDD" id="cd13170">
    <property type="entry name" value="RanBD_NUP50"/>
    <property type="match status" value="1"/>
</dbReference>
<evidence type="ECO:0000259" key="2">
    <source>
        <dbReference type="PROSITE" id="PS50196"/>
    </source>
</evidence>
<feature type="compositionally biased region" description="Low complexity" evidence="1">
    <location>
        <begin position="44"/>
        <end position="54"/>
    </location>
</feature>
<dbReference type="InterPro" id="IPR000156">
    <property type="entry name" value="Ran_bind_dom"/>
</dbReference>
<evidence type="ECO:0000313" key="4">
    <source>
        <dbReference type="Proteomes" id="UP000014074"/>
    </source>
</evidence>
<sequence length="215" mass="23496">MCLKEGLQRLDQVSIYIFLLVARGIKINDLRQDTPFFGGASSLATTPATGTPEPEANKNDEEQEADEDAKPQDQLNLSEGGPGEEDEEVLHEVRAKALKFVPDKPGSDSESQDTKKDNKSPWKTQGVGPLRLLKHKTTGAVRMLLRAEPRGHVALNRAVLPNFEYKVEKGGKYVKVMTGNDAGNGLETWMLQVKTNDAAKALAEALETAKSANKK</sequence>
<dbReference type="InterPro" id="IPR053074">
    <property type="entry name" value="NPC_Nucleoporin"/>
</dbReference>